<dbReference type="GO" id="GO:0005886">
    <property type="term" value="C:plasma membrane"/>
    <property type="evidence" value="ECO:0007669"/>
    <property type="project" value="TreeGrafter"/>
</dbReference>
<reference evidence="11" key="1">
    <citation type="journal article" date="2015" name="Proc. Natl. Acad. Sci. U.S.A.">
        <title>Networks of energetic and metabolic interactions define dynamics in microbial communities.</title>
        <authorList>
            <person name="Embree M."/>
            <person name="Liu J.K."/>
            <person name="Al-Bassam M.M."/>
            <person name="Zengler K."/>
        </authorList>
    </citation>
    <scope>NUCLEOTIDE SEQUENCE</scope>
</reference>
<dbReference type="InterPro" id="IPR036837">
    <property type="entry name" value="Cation_efflux_CTD_sf"/>
</dbReference>
<dbReference type="InterPro" id="IPR002524">
    <property type="entry name" value="Cation_efflux"/>
</dbReference>
<sequence>MEHNHSHRQSYNKAFAVGISLNLIYIIVEFIYGIIANSMALIADAGHNLSDVLGLVLAWGASYLASKSPTEKRTYGFRKSTVLASLINAVILLIAVGAIAIESVKRFTAPQIIDSQIIIYVAAIGVVINAFTAYLFFAGHKKDLNIKGAFLHMAADAAVSLGVVIAAVIIGYTNLYWIDPVISLIIVFIITVGTWGLLKESVNLSLDAVPKNINIEKVRNYLFNLEGVKNVHDLHIWAMSTTETALTVHLFKPDSGYNDKFIEMINEDLKNKFEIDHATIQIETSGKCNDCNMNGNSNI</sequence>
<evidence type="ECO:0000313" key="11">
    <source>
        <dbReference type="EMBL" id="KUG25973.1"/>
    </source>
</evidence>
<comment type="caution">
    <text evidence="11">The sequence shown here is derived from an EMBL/GenBank/DDBJ whole genome shotgun (WGS) entry which is preliminary data.</text>
</comment>
<feature type="transmembrane region" description="Helical" evidence="8">
    <location>
        <begin position="14"/>
        <end position="35"/>
    </location>
</feature>
<feature type="domain" description="Cation efflux protein transmembrane" evidence="9">
    <location>
        <begin position="17"/>
        <end position="202"/>
    </location>
</feature>
<dbReference type="PANTHER" id="PTHR11562:SF17">
    <property type="entry name" value="RE54080P-RELATED"/>
    <property type="match status" value="1"/>
</dbReference>
<evidence type="ECO:0000256" key="5">
    <source>
        <dbReference type="ARBA" id="ARBA00022989"/>
    </source>
</evidence>
<dbReference type="SUPFAM" id="SSF161111">
    <property type="entry name" value="Cation efflux protein transmembrane domain-like"/>
    <property type="match status" value="1"/>
</dbReference>
<proteinExistence type="inferred from homology"/>
<dbReference type="NCBIfam" id="TIGR01297">
    <property type="entry name" value="CDF"/>
    <property type="match status" value="1"/>
</dbReference>
<dbReference type="Pfam" id="PF16916">
    <property type="entry name" value="ZT_dimer"/>
    <property type="match status" value="1"/>
</dbReference>
<evidence type="ECO:0000256" key="8">
    <source>
        <dbReference type="SAM" id="Phobius"/>
    </source>
</evidence>
<keyword evidence="6" id="KW-0406">Ion transport</keyword>
<keyword evidence="4 8" id="KW-0812">Transmembrane</keyword>
<protein>
    <submittedName>
        <fullName evidence="11">Cobalt-zinc-cadmium resistance protein czcd</fullName>
    </submittedName>
</protein>
<dbReference type="Gene3D" id="1.20.1510.10">
    <property type="entry name" value="Cation efflux protein transmembrane domain"/>
    <property type="match status" value="1"/>
</dbReference>
<dbReference type="Pfam" id="PF01545">
    <property type="entry name" value="Cation_efflux"/>
    <property type="match status" value="1"/>
</dbReference>
<evidence type="ECO:0000256" key="4">
    <source>
        <dbReference type="ARBA" id="ARBA00022692"/>
    </source>
</evidence>
<gene>
    <name evidence="11" type="ORF">ASZ90_004200</name>
</gene>
<evidence type="ECO:0000256" key="1">
    <source>
        <dbReference type="ARBA" id="ARBA00004141"/>
    </source>
</evidence>
<dbReference type="InterPro" id="IPR050681">
    <property type="entry name" value="CDF/SLC30A"/>
</dbReference>
<comment type="similarity">
    <text evidence="2">Belongs to the cation diffusion facilitator (CDF) transporter (TC 2.A.4) family. SLC30A subfamily.</text>
</comment>
<dbReference type="InterPro" id="IPR027470">
    <property type="entry name" value="Cation_efflux_CTD"/>
</dbReference>
<dbReference type="PANTHER" id="PTHR11562">
    <property type="entry name" value="CATION EFFLUX PROTEIN/ ZINC TRANSPORTER"/>
    <property type="match status" value="1"/>
</dbReference>
<dbReference type="GO" id="GO:0005385">
    <property type="term" value="F:zinc ion transmembrane transporter activity"/>
    <property type="evidence" value="ECO:0007669"/>
    <property type="project" value="TreeGrafter"/>
</dbReference>
<feature type="transmembrane region" description="Helical" evidence="8">
    <location>
        <begin position="149"/>
        <end position="170"/>
    </location>
</feature>
<dbReference type="EMBL" id="LNQE01000563">
    <property type="protein sequence ID" value="KUG25973.1"/>
    <property type="molecule type" value="Genomic_DNA"/>
</dbReference>
<feature type="transmembrane region" description="Helical" evidence="8">
    <location>
        <begin position="117"/>
        <end position="137"/>
    </location>
</feature>
<dbReference type="AlphaFoldDB" id="A0A0W8FYI5"/>
<dbReference type="InterPro" id="IPR058533">
    <property type="entry name" value="Cation_efflux_TM"/>
</dbReference>
<name>A0A0W8FYI5_9ZZZZ</name>
<keyword evidence="3" id="KW-0813">Transport</keyword>
<evidence type="ECO:0000256" key="2">
    <source>
        <dbReference type="ARBA" id="ARBA00008873"/>
    </source>
</evidence>
<feature type="transmembrane region" description="Helical" evidence="8">
    <location>
        <begin position="176"/>
        <end position="198"/>
    </location>
</feature>
<feature type="domain" description="Cation efflux protein cytoplasmic" evidence="10">
    <location>
        <begin position="210"/>
        <end position="284"/>
    </location>
</feature>
<evidence type="ECO:0000259" key="10">
    <source>
        <dbReference type="Pfam" id="PF16916"/>
    </source>
</evidence>
<evidence type="ECO:0000256" key="7">
    <source>
        <dbReference type="ARBA" id="ARBA00023136"/>
    </source>
</evidence>
<keyword evidence="7 8" id="KW-0472">Membrane</keyword>
<organism evidence="11">
    <name type="scientific">hydrocarbon metagenome</name>
    <dbReference type="NCBI Taxonomy" id="938273"/>
    <lineage>
        <taxon>unclassified sequences</taxon>
        <taxon>metagenomes</taxon>
        <taxon>ecological metagenomes</taxon>
    </lineage>
</organism>
<dbReference type="InterPro" id="IPR027469">
    <property type="entry name" value="Cation_efflux_TMD_sf"/>
</dbReference>
<evidence type="ECO:0000256" key="6">
    <source>
        <dbReference type="ARBA" id="ARBA00023065"/>
    </source>
</evidence>
<evidence type="ECO:0000256" key="3">
    <source>
        <dbReference type="ARBA" id="ARBA00022448"/>
    </source>
</evidence>
<feature type="transmembrane region" description="Helical" evidence="8">
    <location>
        <begin position="82"/>
        <end position="101"/>
    </location>
</feature>
<accession>A0A0W8FYI5</accession>
<evidence type="ECO:0000259" key="9">
    <source>
        <dbReference type="Pfam" id="PF01545"/>
    </source>
</evidence>
<dbReference type="SUPFAM" id="SSF160240">
    <property type="entry name" value="Cation efflux protein cytoplasmic domain-like"/>
    <property type="match status" value="1"/>
</dbReference>
<comment type="subcellular location">
    <subcellularLocation>
        <location evidence="1">Membrane</location>
        <topology evidence="1">Multi-pass membrane protein</topology>
    </subcellularLocation>
</comment>
<keyword evidence="5 8" id="KW-1133">Transmembrane helix</keyword>